<comment type="caution">
    <text evidence="1">The sequence shown here is derived from an EMBL/GenBank/DDBJ whole genome shotgun (WGS) entry which is preliminary data.</text>
</comment>
<sequence length="612" mass="68542">MSNSPKIRFSCHLFILLQLLFSVGVDSFVYEAVENLEINCGSSGNSTNSGDSRIWIGDNESDGHFSLVEQKKDSVDGITTQVDSSVPKVPYYTARLSRSQFNYSFRVIEGQKFIRLHFFPSSYDNFDRSNSLFSVYDGPFTLLKDFNASLTADNDEYHWDLVVREYCINVDQGQMLTITFIPTPVHQDCYAFINGIEVVSMPSDLYYSKPSGEGLKQVGHEGNPYTIYNKTALETVYRINVGGSQVSPNKDTGMYRYWNDDNSYLEQFFDHKNSTRQLPYNFLAKNYTLIGNYTAPDEVYSTTRSYGQNVTITYNVTWNFKVDPQFTYMVRLHFCEISSSITEANQRVFGIFIADIPAEERADVVAWTGHNLFPYCKGYAVIFDKLGSSKEQNLSIKLLPQQTPWAYDVILNGIEIFKVSDIGTGNLAGSNPEPCLSPPQPMVPPTNPLKSSKAKTIVATIAGAGSGIIVISIICFLIFRRITRASDSNGKSKWTDISLVPYKSSKSHGSSLPSDLCRYFSLAEITAATNNFDDVFVVGIGGFGKVYKGYIDEGTTPVAIKRLKPDSQQGAREFATEIDMLSQLRHLHLVSLIGYCNDGNEMIIVYDSRDPP</sequence>
<evidence type="ECO:0000313" key="1">
    <source>
        <dbReference type="EMBL" id="KAI4323849.1"/>
    </source>
</evidence>
<evidence type="ECO:0000313" key="2">
    <source>
        <dbReference type="Proteomes" id="UP000828941"/>
    </source>
</evidence>
<accession>A0ACB9MIS8</accession>
<reference evidence="1 2" key="1">
    <citation type="journal article" date="2022" name="DNA Res.">
        <title>Chromosomal-level genome assembly of the orchid tree Bauhinia variegata (Leguminosae; Cercidoideae) supports the allotetraploid origin hypothesis of Bauhinia.</title>
        <authorList>
            <person name="Zhong Y."/>
            <person name="Chen Y."/>
            <person name="Zheng D."/>
            <person name="Pang J."/>
            <person name="Liu Y."/>
            <person name="Luo S."/>
            <person name="Meng S."/>
            <person name="Qian L."/>
            <person name="Wei D."/>
            <person name="Dai S."/>
            <person name="Zhou R."/>
        </authorList>
    </citation>
    <scope>NUCLEOTIDE SEQUENCE [LARGE SCALE GENOMIC DNA]</scope>
    <source>
        <strain evidence="1">BV-YZ2020</strain>
    </source>
</reference>
<dbReference type="EMBL" id="CM039434">
    <property type="protein sequence ID" value="KAI4323849.1"/>
    <property type="molecule type" value="Genomic_DNA"/>
</dbReference>
<name>A0ACB9MIS8_BAUVA</name>
<keyword evidence="2" id="KW-1185">Reference proteome</keyword>
<organism evidence="1 2">
    <name type="scientific">Bauhinia variegata</name>
    <name type="common">Purple orchid tree</name>
    <name type="synonym">Phanera variegata</name>
    <dbReference type="NCBI Taxonomy" id="167791"/>
    <lineage>
        <taxon>Eukaryota</taxon>
        <taxon>Viridiplantae</taxon>
        <taxon>Streptophyta</taxon>
        <taxon>Embryophyta</taxon>
        <taxon>Tracheophyta</taxon>
        <taxon>Spermatophyta</taxon>
        <taxon>Magnoliopsida</taxon>
        <taxon>eudicotyledons</taxon>
        <taxon>Gunneridae</taxon>
        <taxon>Pentapetalae</taxon>
        <taxon>rosids</taxon>
        <taxon>fabids</taxon>
        <taxon>Fabales</taxon>
        <taxon>Fabaceae</taxon>
        <taxon>Cercidoideae</taxon>
        <taxon>Cercideae</taxon>
        <taxon>Bauhiniinae</taxon>
        <taxon>Bauhinia</taxon>
    </lineage>
</organism>
<gene>
    <name evidence="1" type="ORF">L6164_023424</name>
</gene>
<proteinExistence type="predicted"/>
<dbReference type="Proteomes" id="UP000828941">
    <property type="component" value="Chromosome 9"/>
</dbReference>
<protein>
    <submittedName>
        <fullName evidence="1">Uncharacterized protein</fullName>
    </submittedName>
</protein>